<dbReference type="PANTHER" id="PTHR11092">
    <property type="entry name" value="SUGAR NUCLEOTIDE EPIMERASE RELATED"/>
    <property type="match status" value="1"/>
</dbReference>
<dbReference type="InterPro" id="IPR013549">
    <property type="entry name" value="DUF1731"/>
</dbReference>
<feature type="domain" description="NAD-dependent epimerase/dehydratase" evidence="1">
    <location>
        <begin position="7"/>
        <end position="217"/>
    </location>
</feature>
<evidence type="ECO:0000259" key="1">
    <source>
        <dbReference type="Pfam" id="PF01370"/>
    </source>
</evidence>
<evidence type="ECO:0008006" key="5">
    <source>
        <dbReference type="Google" id="ProtNLM"/>
    </source>
</evidence>
<evidence type="ECO:0000313" key="3">
    <source>
        <dbReference type="EMBL" id="KAK2704842.1"/>
    </source>
</evidence>
<name>A0AA88HGI2_ARTSF</name>
<gene>
    <name evidence="3" type="ORF">QYM36_017030</name>
</gene>
<comment type="caution">
    <text evidence="3">The sequence shown here is derived from an EMBL/GenBank/DDBJ whole genome shotgun (WGS) entry which is preliminary data.</text>
</comment>
<dbReference type="EMBL" id="JAVRJZ010000021">
    <property type="protein sequence ID" value="KAK2704842.1"/>
    <property type="molecule type" value="Genomic_DNA"/>
</dbReference>
<dbReference type="Gene3D" id="3.40.50.720">
    <property type="entry name" value="NAD(P)-binding Rossmann-like Domain"/>
    <property type="match status" value="1"/>
</dbReference>
<organism evidence="3 4">
    <name type="scientific">Artemia franciscana</name>
    <name type="common">Brine shrimp</name>
    <name type="synonym">Artemia sanfranciscana</name>
    <dbReference type="NCBI Taxonomy" id="6661"/>
    <lineage>
        <taxon>Eukaryota</taxon>
        <taxon>Metazoa</taxon>
        <taxon>Ecdysozoa</taxon>
        <taxon>Arthropoda</taxon>
        <taxon>Crustacea</taxon>
        <taxon>Branchiopoda</taxon>
        <taxon>Anostraca</taxon>
        <taxon>Artemiidae</taxon>
        <taxon>Artemia</taxon>
    </lineage>
</organism>
<sequence length="306" mass="33370">MQKSGLVLIGGGSGFIGTQLQKTLRKKNYDVIVVSRKPGNHRISWGDLSKSGLPKGTTAVVNLAGQNVLDPMRRWSPGFKQNVWASRVNTTKSLSKAILEAEKKPKVFVSQSGVGFYPPSETTVYTEASSGGSGNFIAELAKDWESAAQLPPESGVRNVIIRSGVVLGRQGGMIKQLYPVFYLGGGGPIGSGRQYFPWIHVQDCVNLFTHAIENDKVSGVINGVAPHIITNAEFSKCFGRAMWRPAFVPLPEFAVNTIFGPDRAIMMLEGQKVVPEKALEFGFEFKFPTIDKACEEMAPLLHRESD</sequence>
<dbReference type="AlphaFoldDB" id="A0AA88HGI2"/>
<dbReference type="CDD" id="cd05242">
    <property type="entry name" value="SDR_a8"/>
    <property type="match status" value="1"/>
</dbReference>
<dbReference type="InterPro" id="IPR036291">
    <property type="entry name" value="NAD(P)-bd_dom_sf"/>
</dbReference>
<dbReference type="NCBIfam" id="TIGR01777">
    <property type="entry name" value="yfcH"/>
    <property type="match status" value="1"/>
</dbReference>
<evidence type="ECO:0000259" key="2">
    <source>
        <dbReference type="Pfam" id="PF08338"/>
    </source>
</evidence>
<dbReference type="Pfam" id="PF01370">
    <property type="entry name" value="Epimerase"/>
    <property type="match status" value="1"/>
</dbReference>
<reference evidence="3" key="1">
    <citation type="submission" date="2023-07" db="EMBL/GenBank/DDBJ databases">
        <title>Chromosome-level genome assembly of Artemia franciscana.</title>
        <authorList>
            <person name="Jo E."/>
        </authorList>
    </citation>
    <scope>NUCLEOTIDE SEQUENCE</scope>
    <source>
        <tissue evidence="3">Whole body</tissue>
    </source>
</reference>
<keyword evidence="4" id="KW-1185">Reference proteome</keyword>
<dbReference type="Proteomes" id="UP001187531">
    <property type="component" value="Unassembled WGS sequence"/>
</dbReference>
<accession>A0AA88HGI2</accession>
<dbReference type="InterPro" id="IPR010099">
    <property type="entry name" value="SDR39U1"/>
</dbReference>
<dbReference type="Pfam" id="PF08338">
    <property type="entry name" value="DUF1731"/>
    <property type="match status" value="1"/>
</dbReference>
<dbReference type="InterPro" id="IPR001509">
    <property type="entry name" value="Epimerase_deHydtase"/>
</dbReference>
<evidence type="ECO:0000313" key="4">
    <source>
        <dbReference type="Proteomes" id="UP001187531"/>
    </source>
</evidence>
<protein>
    <recommendedName>
        <fullName evidence="5">Epimerase family protein SDR39U1</fullName>
    </recommendedName>
</protein>
<proteinExistence type="predicted"/>
<dbReference type="SUPFAM" id="SSF51735">
    <property type="entry name" value="NAD(P)-binding Rossmann-fold domains"/>
    <property type="match status" value="1"/>
</dbReference>
<feature type="domain" description="DUF1731" evidence="2">
    <location>
        <begin position="250"/>
        <end position="296"/>
    </location>
</feature>
<dbReference type="PANTHER" id="PTHR11092:SF0">
    <property type="entry name" value="EPIMERASE FAMILY PROTEIN SDR39U1"/>
    <property type="match status" value="1"/>
</dbReference>